<evidence type="ECO:0000313" key="2">
    <source>
        <dbReference type="Proteomes" id="UP000011750"/>
    </source>
</evidence>
<dbReference type="HOGENOM" id="CLU_2389318_0_0_1"/>
<sequence length="94" mass="10880">MGWRWSYIALGSEVVGGRWTDQENQAVFPQRSSRRRSEEESGCERHLEAWRSRVEPVNYEGSRDFLSSPTMKQYSGVKKLEPVSAFKEGNHNSE</sequence>
<proteinExistence type="predicted"/>
<organism evidence="1 2">
    <name type="scientific">Brassica campestris</name>
    <name type="common">Field mustard</name>
    <dbReference type="NCBI Taxonomy" id="3711"/>
    <lineage>
        <taxon>Eukaryota</taxon>
        <taxon>Viridiplantae</taxon>
        <taxon>Streptophyta</taxon>
        <taxon>Embryophyta</taxon>
        <taxon>Tracheophyta</taxon>
        <taxon>Spermatophyta</taxon>
        <taxon>Magnoliopsida</taxon>
        <taxon>eudicotyledons</taxon>
        <taxon>Gunneridae</taxon>
        <taxon>Pentapetalae</taxon>
        <taxon>rosids</taxon>
        <taxon>malvids</taxon>
        <taxon>Brassicales</taxon>
        <taxon>Brassicaceae</taxon>
        <taxon>Brassiceae</taxon>
        <taxon>Brassica</taxon>
    </lineage>
</organism>
<protein>
    <submittedName>
        <fullName evidence="1">Uncharacterized protein</fullName>
    </submittedName>
</protein>
<evidence type="ECO:0000313" key="1">
    <source>
        <dbReference type="EnsemblPlants" id="Bra039718.1-P"/>
    </source>
</evidence>
<dbReference type="EnsemblPlants" id="Bra039718.1">
    <property type="protein sequence ID" value="Bra039718.1-P"/>
    <property type="gene ID" value="Bra039718"/>
</dbReference>
<dbReference type="InParanoid" id="M4FF46"/>
<dbReference type="AlphaFoldDB" id="M4FF46"/>
<name>M4FF46_BRACM</name>
<keyword evidence="2" id="KW-1185">Reference proteome</keyword>
<reference evidence="1 2" key="2">
    <citation type="journal article" date="2018" name="Hortic Res">
        <title>Improved Brassica rapa reference genome by single-molecule sequencing and chromosome conformation capture technologies.</title>
        <authorList>
            <person name="Zhang L."/>
            <person name="Cai X."/>
            <person name="Wu J."/>
            <person name="Liu M."/>
            <person name="Grob S."/>
            <person name="Cheng F."/>
            <person name="Liang J."/>
            <person name="Cai C."/>
            <person name="Liu Z."/>
            <person name="Liu B."/>
            <person name="Wang F."/>
            <person name="Li S."/>
            <person name="Liu F."/>
            <person name="Li X."/>
            <person name="Cheng L."/>
            <person name="Yang W."/>
            <person name="Li M.H."/>
            <person name="Grossniklaus U."/>
            <person name="Zheng H."/>
            <person name="Wang X."/>
        </authorList>
    </citation>
    <scope>NUCLEOTIDE SEQUENCE [LARGE SCALE GENOMIC DNA]</scope>
    <source>
        <strain evidence="1 2">cv. Chiifu-401-42</strain>
    </source>
</reference>
<accession>M4FF46</accession>
<dbReference type="Gramene" id="Bra039718.1">
    <property type="protein sequence ID" value="Bra039718.1-P"/>
    <property type="gene ID" value="Bra039718"/>
</dbReference>
<reference evidence="1 2" key="1">
    <citation type="journal article" date="2011" name="Nat. Genet.">
        <title>The genome of the mesopolyploid crop species Brassica rapa.</title>
        <authorList>
            <consortium name="Brassica rapa Genome Sequencing Project Consortium"/>
            <person name="Wang X."/>
            <person name="Wang H."/>
            <person name="Wang J."/>
            <person name="Sun R."/>
            <person name="Wu J."/>
            <person name="Liu S."/>
            <person name="Bai Y."/>
            <person name="Mun J.H."/>
            <person name="Bancroft I."/>
            <person name="Cheng F."/>
            <person name="Huang S."/>
            <person name="Li X."/>
            <person name="Hua W."/>
            <person name="Wang J."/>
            <person name="Wang X."/>
            <person name="Freeling M."/>
            <person name="Pires J.C."/>
            <person name="Paterson A.H."/>
            <person name="Chalhoub B."/>
            <person name="Wang B."/>
            <person name="Hayward A."/>
            <person name="Sharpe A.G."/>
            <person name="Park B.S."/>
            <person name="Weisshaar B."/>
            <person name="Liu B."/>
            <person name="Li B."/>
            <person name="Liu B."/>
            <person name="Tong C."/>
            <person name="Song C."/>
            <person name="Duran C."/>
            <person name="Peng C."/>
            <person name="Geng C."/>
            <person name="Koh C."/>
            <person name="Lin C."/>
            <person name="Edwards D."/>
            <person name="Mu D."/>
            <person name="Shen D."/>
            <person name="Soumpourou E."/>
            <person name="Li F."/>
            <person name="Fraser F."/>
            <person name="Conant G."/>
            <person name="Lassalle G."/>
            <person name="King G.J."/>
            <person name="Bonnema G."/>
            <person name="Tang H."/>
            <person name="Wang H."/>
            <person name="Belcram H."/>
            <person name="Zhou H."/>
            <person name="Hirakawa H."/>
            <person name="Abe H."/>
            <person name="Guo H."/>
            <person name="Wang H."/>
            <person name="Jin H."/>
            <person name="Parkin I.A."/>
            <person name="Batley J."/>
            <person name="Kim J.S."/>
            <person name="Just J."/>
            <person name="Li J."/>
            <person name="Xu J."/>
            <person name="Deng J."/>
            <person name="Kim J.A."/>
            <person name="Li J."/>
            <person name="Yu J."/>
            <person name="Meng J."/>
            <person name="Wang J."/>
            <person name="Min J."/>
            <person name="Poulain J."/>
            <person name="Wang J."/>
            <person name="Hatakeyama K."/>
            <person name="Wu K."/>
            <person name="Wang L."/>
            <person name="Fang L."/>
            <person name="Trick M."/>
            <person name="Links M.G."/>
            <person name="Zhao M."/>
            <person name="Jin M."/>
            <person name="Ramchiary N."/>
            <person name="Drou N."/>
            <person name="Berkman P.J."/>
            <person name="Cai Q."/>
            <person name="Huang Q."/>
            <person name="Li R."/>
            <person name="Tabata S."/>
            <person name="Cheng S."/>
            <person name="Zhang S."/>
            <person name="Zhang S."/>
            <person name="Huang S."/>
            <person name="Sato S."/>
            <person name="Sun S."/>
            <person name="Kwon S.J."/>
            <person name="Choi S.R."/>
            <person name="Lee T.H."/>
            <person name="Fan W."/>
            <person name="Zhao X."/>
            <person name="Tan X."/>
            <person name="Xu X."/>
            <person name="Wang Y."/>
            <person name="Qiu Y."/>
            <person name="Yin Y."/>
            <person name="Li Y."/>
            <person name="Du Y."/>
            <person name="Liao Y."/>
            <person name="Lim Y."/>
            <person name="Narusaka Y."/>
            <person name="Wang Y."/>
            <person name="Wang Z."/>
            <person name="Li Z."/>
            <person name="Wang Z."/>
            <person name="Xiong Z."/>
            <person name="Zhang Z."/>
        </authorList>
    </citation>
    <scope>NUCLEOTIDE SEQUENCE [LARGE SCALE GENOMIC DNA]</scope>
    <source>
        <strain evidence="1 2">cv. Chiifu-401-42</strain>
    </source>
</reference>
<dbReference type="Proteomes" id="UP000011750">
    <property type="component" value="Chromosome A08"/>
</dbReference>
<reference evidence="1" key="3">
    <citation type="submission" date="2023-03" db="UniProtKB">
        <authorList>
            <consortium name="EnsemblPlants"/>
        </authorList>
    </citation>
    <scope>IDENTIFICATION</scope>
    <source>
        <strain evidence="1">cv. Chiifu-401-42</strain>
    </source>
</reference>